<dbReference type="Pfam" id="PF00581">
    <property type="entry name" value="Rhodanese"/>
    <property type="match status" value="1"/>
</dbReference>
<dbReference type="Gene3D" id="3.40.250.10">
    <property type="entry name" value="Rhodanese-like domain"/>
    <property type="match status" value="1"/>
</dbReference>
<dbReference type="OrthoDB" id="165342at2759"/>
<dbReference type="GO" id="GO:0005634">
    <property type="term" value="C:nucleus"/>
    <property type="evidence" value="ECO:0007669"/>
    <property type="project" value="TreeGrafter"/>
</dbReference>
<feature type="domain" description="Tyrosine specific protein phosphatases" evidence="7">
    <location>
        <begin position="242"/>
        <end position="296"/>
    </location>
</feature>
<dbReference type="KEGG" id="char:105902706"/>
<dbReference type="GO" id="GO:0004725">
    <property type="term" value="F:protein tyrosine phosphatase activity"/>
    <property type="evidence" value="ECO:0007669"/>
    <property type="project" value="UniProtKB-EC"/>
</dbReference>
<sequence length="330" mass="36370">MGNGDLLEISASELVHILGTPAELFTSGGCVVLDCRPFLAFSRTHIQESRNVNWNSMLRRRSKSAAVSLEWLVPDKSLLGRLRNGEFSPVVVLDEASSSVSELKSESLASLLLNALQSEVQPCSTQICFLQEGFEGFLTMYPELCFQSPMVPASHPTFGDSEKAFSGRRTPLYDQGGPVEILPFLYLGSAHHSSQRETLASRGITAVLNMSSSCPNLFEAELTYKTLRVEDNLAADIRVLFPEAIQFIDSVKASGGRVLVHCQAGISRSATICLAYLINARRVSLDEAFDFVKRRRQVISPNLAFMGQLVQFETDVNQTGRPFQLLCPED</sequence>
<dbReference type="Gene3D" id="3.90.190.10">
    <property type="entry name" value="Protein tyrosine phosphatase superfamily"/>
    <property type="match status" value="1"/>
</dbReference>
<dbReference type="PROSITE" id="PS50206">
    <property type="entry name" value="RHODANESE_3"/>
    <property type="match status" value="1"/>
</dbReference>
<dbReference type="PANTHER" id="PTHR10159:SF109">
    <property type="entry name" value="DUAL SPECIFICITY PROTEIN PHOSPHATASE 2"/>
    <property type="match status" value="1"/>
</dbReference>
<keyword evidence="2 4" id="KW-0378">Hydrolase</keyword>
<evidence type="ECO:0000259" key="7">
    <source>
        <dbReference type="PROSITE" id="PS50056"/>
    </source>
</evidence>
<dbReference type="Pfam" id="PF00782">
    <property type="entry name" value="DSPc"/>
    <property type="match status" value="1"/>
</dbReference>
<feature type="domain" description="Rhodanese" evidence="8">
    <location>
        <begin position="26"/>
        <end position="146"/>
    </location>
</feature>
<dbReference type="InterPro" id="IPR000387">
    <property type="entry name" value="Tyr_Pase_dom"/>
</dbReference>
<dbReference type="InterPro" id="IPR001763">
    <property type="entry name" value="Rhodanese-like_dom"/>
</dbReference>
<dbReference type="PRINTS" id="PR01764">
    <property type="entry name" value="MAPKPHPHTASE"/>
</dbReference>
<dbReference type="SMART" id="SM00450">
    <property type="entry name" value="RHOD"/>
    <property type="match status" value="1"/>
</dbReference>
<dbReference type="EC" id="3.1.3.48" evidence="4"/>
<feature type="active site" description="Phosphocysteine intermediate" evidence="5">
    <location>
        <position position="262"/>
    </location>
</feature>
<keyword evidence="3 4" id="KW-0904">Protein phosphatase</keyword>
<dbReference type="InterPro" id="IPR000340">
    <property type="entry name" value="Dual-sp_phosphatase_cat-dom"/>
</dbReference>
<keyword evidence="9" id="KW-1185">Reference proteome</keyword>
<dbReference type="Proteomes" id="UP000515152">
    <property type="component" value="Chromosome 7"/>
</dbReference>
<protein>
    <recommendedName>
        <fullName evidence="4">Dual specificity protein phosphatase</fullName>
        <ecNumber evidence="4">3.1.3.16</ecNumber>
        <ecNumber evidence="4">3.1.3.48</ecNumber>
    </recommendedName>
</protein>
<dbReference type="CTD" id="1844"/>
<gene>
    <name evidence="10" type="primary">dusp2</name>
</gene>
<dbReference type="InterPro" id="IPR036873">
    <property type="entry name" value="Rhodanese-like_dom_sf"/>
</dbReference>
<dbReference type="InterPro" id="IPR020422">
    <property type="entry name" value="TYR_PHOSPHATASE_DUAL_dom"/>
</dbReference>
<accession>A0A6P3VZS8</accession>
<evidence type="ECO:0000256" key="5">
    <source>
        <dbReference type="PIRSR" id="PIRSR000939-1"/>
    </source>
</evidence>
<dbReference type="InterPro" id="IPR008343">
    <property type="entry name" value="MKP"/>
</dbReference>
<proteinExistence type="inferred from homology"/>
<dbReference type="GO" id="GO:0005737">
    <property type="term" value="C:cytoplasm"/>
    <property type="evidence" value="ECO:0007669"/>
    <property type="project" value="TreeGrafter"/>
</dbReference>
<dbReference type="RefSeq" id="XP_012685810.1">
    <property type="nucleotide sequence ID" value="XM_012830356.3"/>
</dbReference>
<dbReference type="GeneID" id="105902706"/>
<evidence type="ECO:0000259" key="6">
    <source>
        <dbReference type="PROSITE" id="PS50054"/>
    </source>
</evidence>
<dbReference type="GO" id="GO:0031103">
    <property type="term" value="P:axon regeneration"/>
    <property type="evidence" value="ECO:0007669"/>
    <property type="project" value="Ensembl"/>
</dbReference>
<evidence type="ECO:0000256" key="2">
    <source>
        <dbReference type="ARBA" id="ARBA00022801"/>
    </source>
</evidence>
<evidence type="ECO:0000259" key="8">
    <source>
        <dbReference type="PROSITE" id="PS50206"/>
    </source>
</evidence>
<dbReference type="GO" id="GO:0017017">
    <property type="term" value="F:MAP kinase tyrosine/serine/threonine phosphatase activity"/>
    <property type="evidence" value="ECO:0007669"/>
    <property type="project" value="InterPro"/>
</dbReference>
<feature type="domain" description="Tyrosine-protein phosphatase" evidence="6">
    <location>
        <begin position="177"/>
        <end position="318"/>
    </location>
</feature>
<dbReference type="SUPFAM" id="SSF52799">
    <property type="entry name" value="(Phosphotyrosine protein) phosphatases II"/>
    <property type="match status" value="1"/>
</dbReference>
<dbReference type="PROSITE" id="PS00383">
    <property type="entry name" value="TYR_PHOSPHATASE_1"/>
    <property type="match status" value="1"/>
</dbReference>
<dbReference type="InterPro" id="IPR029021">
    <property type="entry name" value="Prot-tyrosine_phosphatase-like"/>
</dbReference>
<name>A0A6P3VZS8_CLUHA</name>
<dbReference type="GO" id="GO:0001706">
    <property type="term" value="P:endoderm formation"/>
    <property type="evidence" value="ECO:0007669"/>
    <property type="project" value="TreeGrafter"/>
</dbReference>
<dbReference type="GO" id="GO:0046329">
    <property type="term" value="P:negative regulation of JNK cascade"/>
    <property type="evidence" value="ECO:0007669"/>
    <property type="project" value="Ensembl"/>
</dbReference>
<dbReference type="InterPro" id="IPR016130">
    <property type="entry name" value="Tyr_Pase_AS"/>
</dbReference>
<comment type="similarity">
    <text evidence="1 4">Belongs to the protein-tyrosine phosphatase family. Non-receptor class dual specificity subfamily.</text>
</comment>
<dbReference type="PROSITE" id="PS50056">
    <property type="entry name" value="TYR_PHOSPHATASE_2"/>
    <property type="match status" value="1"/>
</dbReference>
<evidence type="ECO:0000256" key="4">
    <source>
        <dbReference type="PIRNR" id="PIRNR000939"/>
    </source>
</evidence>
<dbReference type="PIRSF" id="PIRSF000939">
    <property type="entry name" value="MAPK_Ptase"/>
    <property type="match status" value="1"/>
</dbReference>
<comment type="catalytic activity">
    <reaction evidence="4">
        <text>O-phospho-L-threonyl-[protein] + H2O = L-threonyl-[protein] + phosphate</text>
        <dbReference type="Rhea" id="RHEA:47004"/>
        <dbReference type="Rhea" id="RHEA-COMP:11060"/>
        <dbReference type="Rhea" id="RHEA-COMP:11605"/>
        <dbReference type="ChEBI" id="CHEBI:15377"/>
        <dbReference type="ChEBI" id="CHEBI:30013"/>
        <dbReference type="ChEBI" id="CHEBI:43474"/>
        <dbReference type="ChEBI" id="CHEBI:61977"/>
        <dbReference type="EC" id="3.1.3.16"/>
    </reaction>
</comment>
<evidence type="ECO:0000256" key="1">
    <source>
        <dbReference type="ARBA" id="ARBA00008601"/>
    </source>
</evidence>
<dbReference type="SUPFAM" id="SSF52821">
    <property type="entry name" value="Rhodanese/Cell cycle control phosphatase"/>
    <property type="match status" value="1"/>
</dbReference>
<organism evidence="9 10">
    <name type="scientific">Clupea harengus</name>
    <name type="common">Atlantic herring</name>
    <dbReference type="NCBI Taxonomy" id="7950"/>
    <lineage>
        <taxon>Eukaryota</taxon>
        <taxon>Metazoa</taxon>
        <taxon>Chordata</taxon>
        <taxon>Craniata</taxon>
        <taxon>Vertebrata</taxon>
        <taxon>Euteleostomi</taxon>
        <taxon>Actinopterygii</taxon>
        <taxon>Neopterygii</taxon>
        <taxon>Teleostei</taxon>
        <taxon>Clupei</taxon>
        <taxon>Clupeiformes</taxon>
        <taxon>Clupeoidei</taxon>
        <taxon>Clupeidae</taxon>
        <taxon>Clupea</taxon>
    </lineage>
</organism>
<evidence type="ECO:0000313" key="10">
    <source>
        <dbReference type="RefSeq" id="XP_012685810.1"/>
    </source>
</evidence>
<dbReference type="PROSITE" id="PS50054">
    <property type="entry name" value="TYR_PHOSPHATASE_DUAL"/>
    <property type="match status" value="1"/>
</dbReference>
<dbReference type="SMART" id="SM00195">
    <property type="entry name" value="DSPc"/>
    <property type="match status" value="1"/>
</dbReference>
<dbReference type="AlphaFoldDB" id="A0A6P3VZS8"/>
<comment type="catalytic activity">
    <reaction evidence="4">
        <text>O-phospho-L-tyrosyl-[protein] + H2O = L-tyrosyl-[protein] + phosphate</text>
        <dbReference type="Rhea" id="RHEA:10684"/>
        <dbReference type="Rhea" id="RHEA-COMP:10136"/>
        <dbReference type="Rhea" id="RHEA-COMP:20101"/>
        <dbReference type="ChEBI" id="CHEBI:15377"/>
        <dbReference type="ChEBI" id="CHEBI:43474"/>
        <dbReference type="ChEBI" id="CHEBI:46858"/>
        <dbReference type="ChEBI" id="CHEBI:61978"/>
        <dbReference type="EC" id="3.1.3.48"/>
    </reaction>
</comment>
<dbReference type="FunFam" id="3.40.250.10:FF:000034">
    <property type="entry name" value="Dual specificity phosphatase 2"/>
    <property type="match status" value="1"/>
</dbReference>
<dbReference type="EC" id="3.1.3.16" evidence="4"/>
<evidence type="ECO:0000256" key="3">
    <source>
        <dbReference type="ARBA" id="ARBA00022912"/>
    </source>
</evidence>
<reference evidence="10" key="1">
    <citation type="submission" date="2025-08" db="UniProtKB">
        <authorList>
            <consortium name="RefSeq"/>
        </authorList>
    </citation>
    <scope>IDENTIFICATION</scope>
</reference>
<dbReference type="GO" id="GO:0004722">
    <property type="term" value="F:protein serine/threonine phosphatase activity"/>
    <property type="evidence" value="ECO:0007669"/>
    <property type="project" value="UniProtKB-EC"/>
</dbReference>
<dbReference type="CDD" id="cd01446">
    <property type="entry name" value="DSP_MapKP"/>
    <property type="match status" value="1"/>
</dbReference>
<evidence type="ECO:0000313" key="9">
    <source>
        <dbReference type="Proteomes" id="UP000515152"/>
    </source>
</evidence>
<dbReference type="PANTHER" id="PTHR10159">
    <property type="entry name" value="DUAL SPECIFICITY PROTEIN PHOSPHATASE"/>
    <property type="match status" value="1"/>
</dbReference>